<protein>
    <recommendedName>
        <fullName evidence="4">Membrane protein YdfK</fullName>
    </recommendedName>
</protein>
<dbReference type="EMBL" id="SLYC01000009">
    <property type="protein sequence ID" value="TCQ03426.1"/>
    <property type="molecule type" value="Genomic_DNA"/>
</dbReference>
<feature type="transmembrane region" description="Helical" evidence="1">
    <location>
        <begin position="234"/>
        <end position="256"/>
    </location>
</feature>
<organism evidence="2 3">
    <name type="scientific">Serpentinicella alkaliphila</name>
    <dbReference type="NCBI Taxonomy" id="1734049"/>
    <lineage>
        <taxon>Bacteria</taxon>
        <taxon>Bacillati</taxon>
        <taxon>Bacillota</taxon>
        <taxon>Clostridia</taxon>
        <taxon>Peptostreptococcales</taxon>
        <taxon>Natronincolaceae</taxon>
        <taxon>Serpentinicella</taxon>
    </lineage>
</organism>
<keyword evidence="1" id="KW-0472">Membrane</keyword>
<dbReference type="AlphaFoldDB" id="A0A4R2TKS8"/>
<evidence type="ECO:0000313" key="3">
    <source>
        <dbReference type="Proteomes" id="UP000295504"/>
    </source>
</evidence>
<evidence type="ECO:0008006" key="4">
    <source>
        <dbReference type="Google" id="ProtNLM"/>
    </source>
</evidence>
<sequence length="260" mass="27835">MLGTVVNSLAIIIGGLMGILLRKGIPDTYKETIMQGLGLCVSVIGLMGAFKTQNLLLVIFSIVIGIIIGEALKIEERLNSIGGHMERAVMKISYWYKAILKRIGKEIGQNGGQNEGRITKGFVTASLIYCVGAMAIVGSLESGLTGNHETLFAKSLLDGVSSVIFASSLGIGVVFSSIAVFVYQGFITLTATYVKSLLVESVIIEMSAIGGLLIAGIGINILEIKRIKVGNMLPAVFIPIVFIIFQPFLITISEFFKNLM</sequence>
<dbReference type="OrthoDB" id="9797976at2"/>
<dbReference type="Pfam" id="PF04474">
    <property type="entry name" value="DUF554"/>
    <property type="match status" value="1"/>
</dbReference>
<gene>
    <name evidence="2" type="ORF">EDD79_10095</name>
</gene>
<feature type="transmembrane region" description="Helical" evidence="1">
    <location>
        <begin position="55"/>
        <end position="72"/>
    </location>
</feature>
<feature type="transmembrane region" description="Helical" evidence="1">
    <location>
        <begin position="160"/>
        <end position="186"/>
    </location>
</feature>
<keyword evidence="1" id="KW-0812">Transmembrane</keyword>
<dbReference type="PANTHER" id="PTHR36111">
    <property type="entry name" value="INNER MEMBRANE PROTEIN-RELATED"/>
    <property type="match status" value="1"/>
</dbReference>
<feature type="transmembrane region" description="Helical" evidence="1">
    <location>
        <begin position="198"/>
        <end position="222"/>
    </location>
</feature>
<dbReference type="RefSeq" id="WP_132847976.1">
    <property type="nucleotide sequence ID" value="NZ_CP058648.1"/>
</dbReference>
<comment type="caution">
    <text evidence="2">The sequence shown here is derived from an EMBL/GenBank/DDBJ whole genome shotgun (WGS) entry which is preliminary data.</text>
</comment>
<feature type="transmembrane region" description="Helical" evidence="1">
    <location>
        <begin position="122"/>
        <end position="140"/>
    </location>
</feature>
<dbReference type="PANTHER" id="PTHR36111:SF2">
    <property type="entry name" value="INNER MEMBRANE PROTEIN"/>
    <property type="match status" value="1"/>
</dbReference>
<dbReference type="InterPro" id="IPR007563">
    <property type="entry name" value="DUF554"/>
</dbReference>
<name>A0A4R2TKS8_9FIRM</name>
<proteinExistence type="predicted"/>
<evidence type="ECO:0000256" key="1">
    <source>
        <dbReference type="SAM" id="Phobius"/>
    </source>
</evidence>
<reference evidence="2 3" key="1">
    <citation type="submission" date="2019-03" db="EMBL/GenBank/DDBJ databases">
        <title>Genomic Encyclopedia of Type Strains, Phase IV (KMG-IV): sequencing the most valuable type-strain genomes for metagenomic binning, comparative biology and taxonomic classification.</title>
        <authorList>
            <person name="Goeker M."/>
        </authorList>
    </citation>
    <scope>NUCLEOTIDE SEQUENCE [LARGE SCALE GENOMIC DNA]</scope>
    <source>
        <strain evidence="2 3">DSM 100013</strain>
    </source>
</reference>
<keyword evidence="1" id="KW-1133">Transmembrane helix</keyword>
<evidence type="ECO:0000313" key="2">
    <source>
        <dbReference type="EMBL" id="TCQ03426.1"/>
    </source>
</evidence>
<keyword evidence="3" id="KW-1185">Reference proteome</keyword>
<feature type="transmembrane region" description="Helical" evidence="1">
    <location>
        <begin position="6"/>
        <end position="25"/>
    </location>
</feature>
<dbReference type="Proteomes" id="UP000295504">
    <property type="component" value="Unassembled WGS sequence"/>
</dbReference>
<accession>A0A4R2TKS8</accession>
<feature type="transmembrane region" description="Helical" evidence="1">
    <location>
        <begin position="32"/>
        <end position="49"/>
    </location>
</feature>